<dbReference type="Proteomes" id="UP000078200">
    <property type="component" value="Unassembled WGS sequence"/>
</dbReference>
<evidence type="ECO:0000256" key="9">
    <source>
        <dbReference type="RuleBase" id="RU363079"/>
    </source>
</evidence>
<evidence type="ECO:0000256" key="3">
    <source>
        <dbReference type="ARBA" id="ARBA00005227"/>
    </source>
</evidence>
<dbReference type="GO" id="GO:0005794">
    <property type="term" value="C:Golgi apparatus"/>
    <property type="evidence" value="ECO:0007669"/>
    <property type="project" value="UniProtKB-SubCell"/>
</dbReference>
<reference evidence="10" key="1">
    <citation type="submission" date="2020-05" db="UniProtKB">
        <authorList>
            <consortium name="EnsemblMetazoa"/>
        </authorList>
    </citation>
    <scope>IDENTIFICATION</scope>
    <source>
        <strain evidence="10">TTRI</strain>
    </source>
</reference>
<keyword evidence="4" id="KW-0812">Transmembrane</keyword>
<dbReference type="PANTHER" id="PTHR10766">
    <property type="entry name" value="TRANSMEMBRANE 9 SUPERFAMILY PROTEIN"/>
    <property type="match status" value="1"/>
</dbReference>
<dbReference type="PANTHER" id="PTHR10766:SF55">
    <property type="entry name" value="TRANSMEMBRANE 9 SUPERFAMILY MEMBER 4"/>
    <property type="match status" value="1"/>
</dbReference>
<comment type="similarity">
    <text evidence="3 9">Belongs to the nonaspanin (TM9SF) (TC 9.A.2) family.</text>
</comment>
<dbReference type="STRING" id="7395.A0A1A9UPT3"/>
<organism evidence="10 11">
    <name type="scientific">Glossina austeni</name>
    <name type="common">Savannah tsetse fly</name>
    <dbReference type="NCBI Taxonomy" id="7395"/>
    <lineage>
        <taxon>Eukaryota</taxon>
        <taxon>Metazoa</taxon>
        <taxon>Ecdysozoa</taxon>
        <taxon>Arthropoda</taxon>
        <taxon>Hexapoda</taxon>
        <taxon>Insecta</taxon>
        <taxon>Pterygota</taxon>
        <taxon>Neoptera</taxon>
        <taxon>Endopterygota</taxon>
        <taxon>Diptera</taxon>
        <taxon>Brachycera</taxon>
        <taxon>Muscomorpha</taxon>
        <taxon>Hippoboscoidea</taxon>
        <taxon>Glossinidae</taxon>
        <taxon>Glossina</taxon>
    </lineage>
</organism>
<proteinExistence type="inferred from homology"/>
<keyword evidence="7" id="KW-0333">Golgi apparatus</keyword>
<keyword evidence="11" id="KW-1185">Reference proteome</keyword>
<dbReference type="InterPro" id="IPR004240">
    <property type="entry name" value="EMP70"/>
</dbReference>
<evidence type="ECO:0000256" key="2">
    <source>
        <dbReference type="ARBA" id="ARBA00004555"/>
    </source>
</evidence>
<dbReference type="AlphaFoldDB" id="A0A1A9UPT3"/>
<evidence type="ECO:0000313" key="10">
    <source>
        <dbReference type="EnsemblMetazoa" id="GAUT011514-PA"/>
    </source>
</evidence>
<dbReference type="GO" id="GO:0016020">
    <property type="term" value="C:membrane"/>
    <property type="evidence" value="ECO:0007669"/>
    <property type="project" value="UniProtKB-SubCell"/>
</dbReference>
<evidence type="ECO:0000256" key="6">
    <source>
        <dbReference type="ARBA" id="ARBA00022989"/>
    </source>
</evidence>
<keyword evidence="6" id="KW-1133">Transmembrane helix</keyword>
<name>A0A1A9UPT3_GLOAU</name>
<dbReference type="Pfam" id="PF02990">
    <property type="entry name" value="EMP70"/>
    <property type="match status" value="1"/>
</dbReference>
<accession>A0A1A9UPT3</accession>
<comment type="subcellular location">
    <subcellularLocation>
        <location evidence="2">Golgi apparatus</location>
    </subcellularLocation>
    <subcellularLocation>
        <location evidence="1">Membrane</location>
        <topology evidence="1">Multi-pass membrane protein</topology>
    </subcellularLocation>
</comment>
<keyword evidence="5" id="KW-0732">Signal</keyword>
<evidence type="ECO:0000256" key="5">
    <source>
        <dbReference type="ARBA" id="ARBA00022729"/>
    </source>
</evidence>
<evidence type="ECO:0000256" key="4">
    <source>
        <dbReference type="ARBA" id="ARBA00022692"/>
    </source>
</evidence>
<dbReference type="GO" id="GO:0072657">
    <property type="term" value="P:protein localization to membrane"/>
    <property type="evidence" value="ECO:0007669"/>
    <property type="project" value="TreeGrafter"/>
</dbReference>
<keyword evidence="8" id="KW-0472">Membrane</keyword>
<protein>
    <recommendedName>
        <fullName evidence="9">Transmembrane 9 superfamily member</fullName>
    </recommendedName>
</protein>
<evidence type="ECO:0000256" key="8">
    <source>
        <dbReference type="ARBA" id="ARBA00023136"/>
    </source>
</evidence>
<evidence type="ECO:0000256" key="7">
    <source>
        <dbReference type="ARBA" id="ARBA00023034"/>
    </source>
</evidence>
<sequence>MYKFIGSGLSIYWLSSSFYPLRWLWKCRFLTMITIRTTLRHDIARYNTDDNIEGTLDETGWKSIHGDAVRPPRNTRLFSPVILQILLFMIRKSFQSLLGWGCFHRPHEALL</sequence>
<dbReference type="VEuPathDB" id="VectorBase:GAUT011514"/>
<evidence type="ECO:0000313" key="11">
    <source>
        <dbReference type="Proteomes" id="UP000078200"/>
    </source>
</evidence>
<evidence type="ECO:0000256" key="1">
    <source>
        <dbReference type="ARBA" id="ARBA00004141"/>
    </source>
</evidence>
<dbReference type="EnsemblMetazoa" id="GAUT011514-RA">
    <property type="protein sequence ID" value="GAUT011514-PA"/>
    <property type="gene ID" value="GAUT011514"/>
</dbReference>